<dbReference type="GO" id="GO:0051213">
    <property type="term" value="F:dioxygenase activity"/>
    <property type="evidence" value="ECO:0007669"/>
    <property type="project" value="UniProtKB-KW"/>
</dbReference>
<comment type="caution">
    <text evidence="3">The sequence shown here is derived from an EMBL/GenBank/DDBJ whole genome shotgun (WGS) entry which is preliminary data.</text>
</comment>
<feature type="domain" description="TauD/TfdA-like" evidence="2">
    <location>
        <begin position="620"/>
        <end position="792"/>
    </location>
</feature>
<organism evidence="3 4">
    <name type="scientific">Metarhizium rileyi (strain RCEF 4871)</name>
    <name type="common">Nomuraea rileyi</name>
    <dbReference type="NCBI Taxonomy" id="1649241"/>
    <lineage>
        <taxon>Eukaryota</taxon>
        <taxon>Fungi</taxon>
        <taxon>Dikarya</taxon>
        <taxon>Ascomycota</taxon>
        <taxon>Pezizomycotina</taxon>
        <taxon>Sordariomycetes</taxon>
        <taxon>Hypocreomycetidae</taxon>
        <taxon>Hypocreales</taxon>
        <taxon>Clavicipitaceae</taxon>
        <taxon>Metarhizium</taxon>
    </lineage>
</organism>
<name>A0A167AF64_METRR</name>
<dbReference type="AlphaFoldDB" id="A0A167AF64"/>
<evidence type="ECO:0000256" key="1">
    <source>
        <dbReference type="ARBA" id="ARBA00023002"/>
    </source>
</evidence>
<dbReference type="Gene3D" id="3.60.130.10">
    <property type="entry name" value="Clavaminate synthase-like"/>
    <property type="match status" value="1"/>
</dbReference>
<protein>
    <submittedName>
        <fullName evidence="3">Taurine catabolism dioxygenase TauD/TfdA</fullName>
    </submittedName>
</protein>
<proteinExistence type="predicted"/>
<dbReference type="Pfam" id="PF02668">
    <property type="entry name" value="TauD"/>
    <property type="match status" value="1"/>
</dbReference>
<keyword evidence="1" id="KW-0560">Oxidoreductase</keyword>
<dbReference type="EMBL" id="AZHC01000024">
    <property type="protein sequence ID" value="OAA38847.1"/>
    <property type="molecule type" value="Genomic_DNA"/>
</dbReference>
<dbReference type="Proteomes" id="UP000243498">
    <property type="component" value="Unassembled WGS sequence"/>
</dbReference>
<gene>
    <name evidence="3" type="ORF">NOR_06500</name>
</gene>
<evidence type="ECO:0000313" key="4">
    <source>
        <dbReference type="Proteomes" id="UP000243498"/>
    </source>
</evidence>
<evidence type="ECO:0000259" key="2">
    <source>
        <dbReference type="Pfam" id="PF02668"/>
    </source>
</evidence>
<dbReference type="SUPFAM" id="SSF51197">
    <property type="entry name" value="Clavaminate synthase-like"/>
    <property type="match status" value="1"/>
</dbReference>
<evidence type="ECO:0000313" key="3">
    <source>
        <dbReference type="EMBL" id="OAA38847.1"/>
    </source>
</evidence>
<sequence length="803" mass="89428">MQTPALPLLQQVHIGLGPNGYEPVASVDAAASAVRAKQHDQLIANLVRLCPEYAWPRGSYQAMCPSPILVHQHHQSHLESLHEALTVAVTDIVQRWWSDREAGFPMRMPLATEEEDLLRWLDGQASRGIAKPFSASRGSWRPDFLIRDGRSASHNLAGGRLGEDEVFCITEINARFPFNGFMHEALGQEALDEMGLAKFELASATNPAKLLDGLMDLFQPELPLHLVSDEELGMDIHMFTVVMQRRYGVKIRRITPADLRLVPDPKGKSDVKLCCVVPTEAPPSCRVKHGATAWVTEAGELVEEVHQIGLELHHRELAGLEPEILRQVSLRCFNDMRTVLLVHDKRMLGVVKQELEGLVSRGVLTPAQARVLDRGVADTVNPGSREMSEVLELTRASPELRSQYLLKPVRGGKGAGIVFGDEMSPDEWVAALQRLLVPGVSHVVQRRITPRLYDVVLTTCQKRARYPLVGTYHAVHGRLLGLGVWRTGPDRICAINTGGAWMCSVISRHHRHHRHHQQGSLALAHAHAHARLPSPPVPHLHAADLLRGPQPSHTTLVAARLRQQGILKITLASPDPESTYLQHLIADLHRHHGHKLPISHSASRGWFWDVRPATSNFQTQNHQARSETMDEFPWHTDCSYEDATPRFFALQVLRHDHFGGGTLSVTNVEALVGQLSRPTRLALARNDFDIAIPREFVKSPDKTSVTGRILATSQGRAIMRFRRDIITPLTPEAASALHELDEALSHVGTLHHATLHLRASDLPSGSVILVDNLRWLHARDDIKDPARHLRRVRWDAVPFGANP</sequence>
<dbReference type="OMA" id="WIDSQVP"/>
<keyword evidence="4" id="KW-1185">Reference proteome</keyword>
<accession>A0A167AF64</accession>
<dbReference type="InterPro" id="IPR003819">
    <property type="entry name" value="TauD/TfdA-like"/>
</dbReference>
<dbReference type="OrthoDB" id="2117718at2759"/>
<dbReference type="SUPFAM" id="SSF56059">
    <property type="entry name" value="Glutathione synthetase ATP-binding domain-like"/>
    <property type="match status" value="1"/>
</dbReference>
<dbReference type="InterPro" id="IPR042098">
    <property type="entry name" value="TauD-like_sf"/>
</dbReference>
<keyword evidence="3" id="KW-0223">Dioxygenase</keyword>
<reference evidence="3 4" key="1">
    <citation type="journal article" date="2016" name="Genome Biol. Evol.">
        <title>Divergent and convergent evolution of fungal pathogenicity.</title>
        <authorList>
            <person name="Shang Y."/>
            <person name="Xiao G."/>
            <person name="Zheng P."/>
            <person name="Cen K."/>
            <person name="Zhan S."/>
            <person name="Wang C."/>
        </authorList>
    </citation>
    <scope>NUCLEOTIDE SEQUENCE [LARGE SCALE GENOMIC DNA]</scope>
    <source>
        <strain evidence="3 4">RCEF 4871</strain>
    </source>
</reference>